<dbReference type="SUPFAM" id="SSF49879">
    <property type="entry name" value="SMAD/FHA domain"/>
    <property type="match status" value="1"/>
</dbReference>
<dbReference type="RefSeq" id="WP_163111053.1">
    <property type="nucleotide sequence ID" value="NZ_JAAAWP010000003.1"/>
</dbReference>
<dbReference type="InterPro" id="IPR008984">
    <property type="entry name" value="SMAD_FHA_dom_sf"/>
</dbReference>
<name>A0A6L9MSY7_9ALTE</name>
<dbReference type="Gene3D" id="2.60.200.20">
    <property type="match status" value="1"/>
</dbReference>
<dbReference type="SMART" id="SM00240">
    <property type="entry name" value="FHA"/>
    <property type="match status" value="1"/>
</dbReference>
<evidence type="ECO:0000313" key="3">
    <source>
        <dbReference type="Proteomes" id="UP000478837"/>
    </source>
</evidence>
<evidence type="ECO:0000313" key="2">
    <source>
        <dbReference type="EMBL" id="NDW21197.1"/>
    </source>
</evidence>
<dbReference type="EMBL" id="JAAAWP010000003">
    <property type="protein sequence ID" value="NDW21197.1"/>
    <property type="molecule type" value="Genomic_DNA"/>
</dbReference>
<feature type="domain" description="FHA" evidence="1">
    <location>
        <begin position="19"/>
        <end position="68"/>
    </location>
</feature>
<organism evidence="2 3">
    <name type="scientific">Alteromonas hispanica</name>
    <dbReference type="NCBI Taxonomy" id="315421"/>
    <lineage>
        <taxon>Bacteria</taxon>
        <taxon>Pseudomonadati</taxon>
        <taxon>Pseudomonadota</taxon>
        <taxon>Gammaproteobacteria</taxon>
        <taxon>Alteromonadales</taxon>
        <taxon>Alteromonadaceae</taxon>
        <taxon>Alteromonas/Salinimonas group</taxon>
        <taxon>Alteromonas</taxon>
    </lineage>
</organism>
<accession>A0A6L9MSY7</accession>
<reference evidence="2 3" key="1">
    <citation type="submission" date="2020-01" db="EMBL/GenBank/DDBJ databases">
        <title>Genomes of bacteria type strains.</title>
        <authorList>
            <person name="Chen J."/>
            <person name="Zhu S."/>
            <person name="Yang J."/>
        </authorList>
    </citation>
    <scope>NUCLEOTIDE SEQUENCE [LARGE SCALE GENOMIC DNA]</scope>
    <source>
        <strain evidence="2 3">LMG 22958</strain>
    </source>
</reference>
<dbReference type="AlphaFoldDB" id="A0A6L9MSY7"/>
<dbReference type="Pfam" id="PF00498">
    <property type="entry name" value="FHA"/>
    <property type="match status" value="1"/>
</dbReference>
<protein>
    <submittedName>
        <fullName evidence="2">FHA domain-containing protein</fullName>
    </submittedName>
</protein>
<dbReference type="InterPro" id="IPR050923">
    <property type="entry name" value="Cell_Proc_Reg/RNA_Proc"/>
</dbReference>
<dbReference type="InterPro" id="IPR000253">
    <property type="entry name" value="FHA_dom"/>
</dbReference>
<proteinExistence type="predicted"/>
<sequence>MEWKLTANGHSYLLTNERYLIGRGTHCDIVFDDMSISLEHAVLSRNGSNWELCDLDSTNGLFVNGKQVSVVKISSSKKIGIGAENVLIESQYNSVGLSKRNKSFFLGAAAASILVAGTYLLLENRNETQSPGIPFAITHSTSSTPELSATSIEVVKNDAVSDIQEAQANIASNANVEKNFVIQEEAKNNENTENNTNQKYVAAIIAAHNKQLKQAQDSAEAFRNRHKNTDIYQLKERMDKAIAALPDGSATEDAKSAAIEELLARVQENRKFRRWYENPILLDWSRELAKKLTPSTQQKVLLATLHEAILFENRDMPLTAQNILSKYVMQDSPTAYLYAWILGRKNGVPHQVDLVSYYKKNSHLISGLSHRVGYFADFALFRFYESGLMDKNLQWVVRADLEKAKWAYQNMIRNNHWLGLLTRLEFCHKGYRFMDCPSDDEAIELWKKIAQIAKYPEAQYIYALSYWENTTLSRIDSRYFKNLEIADFYGSFNAHNQIAKNERRKPVFELGLKKIGAYKIVPNKQQSCKSEFGRYFEQLSWSSLVFLSPKQRLNLELLYRDANAIRSSARPAVSYRNRVFLRNGKFAYTAIYGRSVAIGSERAPIETEYNKRFIEERLMLFDSQDTKPNAVFCISK</sequence>
<dbReference type="PROSITE" id="PS50006">
    <property type="entry name" value="FHA_DOMAIN"/>
    <property type="match status" value="1"/>
</dbReference>
<dbReference type="CDD" id="cd00060">
    <property type="entry name" value="FHA"/>
    <property type="match status" value="1"/>
</dbReference>
<dbReference type="Proteomes" id="UP000478837">
    <property type="component" value="Unassembled WGS sequence"/>
</dbReference>
<dbReference type="PANTHER" id="PTHR23308">
    <property type="entry name" value="NUCLEAR INHIBITOR OF PROTEIN PHOSPHATASE-1"/>
    <property type="match status" value="1"/>
</dbReference>
<comment type="caution">
    <text evidence="2">The sequence shown here is derived from an EMBL/GenBank/DDBJ whole genome shotgun (WGS) entry which is preliminary data.</text>
</comment>
<keyword evidence="3" id="KW-1185">Reference proteome</keyword>
<evidence type="ECO:0000259" key="1">
    <source>
        <dbReference type="PROSITE" id="PS50006"/>
    </source>
</evidence>
<gene>
    <name evidence="2" type="ORF">GTW09_06670</name>
</gene>